<evidence type="ECO:0000256" key="10">
    <source>
        <dbReference type="SAM" id="Phobius"/>
    </source>
</evidence>
<dbReference type="GO" id="GO:0005549">
    <property type="term" value="F:odorant binding"/>
    <property type="evidence" value="ECO:0007669"/>
    <property type="project" value="InterPro"/>
</dbReference>
<keyword evidence="8 11" id="KW-0675">Receptor</keyword>
<dbReference type="GO" id="GO:0007165">
    <property type="term" value="P:signal transduction"/>
    <property type="evidence" value="ECO:0007669"/>
    <property type="project" value="UniProtKB-KW"/>
</dbReference>
<evidence type="ECO:0000256" key="8">
    <source>
        <dbReference type="ARBA" id="ARBA00023170"/>
    </source>
</evidence>
<reference evidence="11 12" key="1">
    <citation type="submission" date="2015-09" db="EMBL/GenBank/DDBJ databases">
        <title>Atta colombica WGS genome.</title>
        <authorList>
            <person name="Nygaard S."/>
            <person name="Hu H."/>
            <person name="Boomsma J."/>
            <person name="Zhang G."/>
        </authorList>
    </citation>
    <scope>NUCLEOTIDE SEQUENCE [LARGE SCALE GENOMIC DNA]</scope>
    <source>
        <strain evidence="11">Treedump-2</strain>
        <tissue evidence="11">Whole body</tissue>
    </source>
</reference>
<feature type="transmembrane region" description="Helical" evidence="10">
    <location>
        <begin position="267"/>
        <end position="288"/>
    </location>
</feature>
<evidence type="ECO:0000256" key="2">
    <source>
        <dbReference type="ARBA" id="ARBA00022475"/>
    </source>
</evidence>
<gene>
    <name evidence="11" type="ORF">ALC53_01268</name>
</gene>
<dbReference type="InterPro" id="IPR004117">
    <property type="entry name" value="7tm6_olfct_rcpt"/>
</dbReference>
<keyword evidence="7 10" id="KW-0472">Membrane</keyword>
<dbReference type="STRING" id="520822.A0A195BVB8"/>
<feature type="transmembrane region" description="Helical" evidence="10">
    <location>
        <begin position="131"/>
        <end position="150"/>
    </location>
</feature>
<dbReference type="EMBL" id="KQ976403">
    <property type="protein sequence ID" value="KYM92205.1"/>
    <property type="molecule type" value="Genomic_DNA"/>
</dbReference>
<protein>
    <submittedName>
        <fullName evidence="11">Putative odorant receptor 49a</fullName>
    </submittedName>
</protein>
<dbReference type="GO" id="GO:0005886">
    <property type="term" value="C:plasma membrane"/>
    <property type="evidence" value="ECO:0007669"/>
    <property type="project" value="UniProtKB-SubCell"/>
</dbReference>
<evidence type="ECO:0000313" key="11">
    <source>
        <dbReference type="EMBL" id="KYM92205.1"/>
    </source>
</evidence>
<evidence type="ECO:0000313" key="12">
    <source>
        <dbReference type="Proteomes" id="UP000078540"/>
    </source>
</evidence>
<comment type="subcellular location">
    <subcellularLocation>
        <location evidence="1">Cell membrane</location>
        <topology evidence="1">Multi-pass membrane protein</topology>
    </subcellularLocation>
</comment>
<keyword evidence="5" id="KW-0552">Olfaction</keyword>
<evidence type="ECO:0000256" key="4">
    <source>
        <dbReference type="ARBA" id="ARBA00022692"/>
    </source>
</evidence>
<sequence length="392" mass="45637">DANIKMTDKWLKTYRTYKRFFRTLLIINGCWYMPTKSGKLMYYWSICVFLSMIIITMISLHMSYIVRHNMKIMVKSGGVVLSGFGAIIKVLTFKINRDTLINYHLTLNDLFEKELMQNEKVQTMIFSSLRAISILTYIYFVFLIGIVVAYSKSSYTYIIQNLLYFHLPTNYTLPLSKGFGWFWNVPDNFLYHIHMFYETVLMTLSCMMACGVDSAFGFYVYQISSTIRAMMFALTNPLSTEKFSDLLRTCAVKHQKLLQCRNTLEHVYGPIIFFHIGSNAVVLCFLIYDFTSLSVLNFENISVSVTYGGVKLLQTFIYTWYGTYLTNAGEEFRKGIYFSKWLNSNLDCHVRTNVILMMMQKPMTINAVFSPVNVTMFTSVSIYYNSIKKKSE</sequence>
<organism evidence="11 12">
    <name type="scientific">Atta colombica</name>
    <dbReference type="NCBI Taxonomy" id="520822"/>
    <lineage>
        <taxon>Eukaryota</taxon>
        <taxon>Metazoa</taxon>
        <taxon>Ecdysozoa</taxon>
        <taxon>Arthropoda</taxon>
        <taxon>Hexapoda</taxon>
        <taxon>Insecta</taxon>
        <taxon>Pterygota</taxon>
        <taxon>Neoptera</taxon>
        <taxon>Endopterygota</taxon>
        <taxon>Hymenoptera</taxon>
        <taxon>Apocrita</taxon>
        <taxon>Aculeata</taxon>
        <taxon>Formicoidea</taxon>
        <taxon>Formicidae</taxon>
        <taxon>Myrmicinae</taxon>
        <taxon>Atta</taxon>
    </lineage>
</organism>
<evidence type="ECO:0000256" key="1">
    <source>
        <dbReference type="ARBA" id="ARBA00004651"/>
    </source>
</evidence>
<keyword evidence="12" id="KW-1185">Reference proteome</keyword>
<name>A0A195BVB8_9HYME</name>
<keyword evidence="3" id="KW-0716">Sensory transduction</keyword>
<dbReference type="AlphaFoldDB" id="A0A195BVB8"/>
<evidence type="ECO:0000256" key="6">
    <source>
        <dbReference type="ARBA" id="ARBA00022989"/>
    </source>
</evidence>
<keyword evidence="4 10" id="KW-0812">Transmembrane</keyword>
<keyword evidence="9" id="KW-0807">Transducer</keyword>
<evidence type="ECO:0000256" key="9">
    <source>
        <dbReference type="ARBA" id="ARBA00023224"/>
    </source>
</evidence>
<feature type="transmembrane region" description="Helical" evidence="10">
    <location>
        <begin position="20"/>
        <end position="35"/>
    </location>
</feature>
<evidence type="ECO:0000256" key="5">
    <source>
        <dbReference type="ARBA" id="ARBA00022725"/>
    </source>
</evidence>
<feature type="non-terminal residue" evidence="11">
    <location>
        <position position="1"/>
    </location>
</feature>
<proteinExistence type="predicted"/>
<feature type="transmembrane region" description="Helical" evidence="10">
    <location>
        <begin position="195"/>
        <end position="221"/>
    </location>
</feature>
<dbReference type="PANTHER" id="PTHR21137">
    <property type="entry name" value="ODORANT RECEPTOR"/>
    <property type="match status" value="1"/>
</dbReference>
<feature type="transmembrane region" description="Helical" evidence="10">
    <location>
        <begin position="41"/>
        <end position="60"/>
    </location>
</feature>
<dbReference type="GO" id="GO:0004984">
    <property type="term" value="F:olfactory receptor activity"/>
    <property type="evidence" value="ECO:0007669"/>
    <property type="project" value="InterPro"/>
</dbReference>
<feature type="transmembrane region" description="Helical" evidence="10">
    <location>
        <begin position="72"/>
        <end position="93"/>
    </location>
</feature>
<feature type="transmembrane region" description="Helical" evidence="10">
    <location>
        <begin position="363"/>
        <end position="384"/>
    </location>
</feature>
<feature type="transmembrane region" description="Helical" evidence="10">
    <location>
        <begin position="162"/>
        <end position="183"/>
    </location>
</feature>
<keyword evidence="6 10" id="KW-1133">Transmembrane helix</keyword>
<dbReference type="Pfam" id="PF02949">
    <property type="entry name" value="7tm_6"/>
    <property type="match status" value="1"/>
</dbReference>
<dbReference type="Proteomes" id="UP000078540">
    <property type="component" value="Unassembled WGS sequence"/>
</dbReference>
<accession>A0A195BVB8</accession>
<evidence type="ECO:0000256" key="7">
    <source>
        <dbReference type="ARBA" id="ARBA00023136"/>
    </source>
</evidence>
<dbReference type="PANTHER" id="PTHR21137:SF35">
    <property type="entry name" value="ODORANT RECEPTOR 19A-RELATED"/>
    <property type="match status" value="1"/>
</dbReference>
<evidence type="ECO:0000256" key="3">
    <source>
        <dbReference type="ARBA" id="ARBA00022606"/>
    </source>
</evidence>
<keyword evidence="2" id="KW-1003">Cell membrane</keyword>